<dbReference type="InterPro" id="IPR055091">
    <property type="entry name" value="WelO5-like"/>
</dbReference>
<dbReference type="Pfam" id="PF22814">
    <property type="entry name" value="WelO5"/>
    <property type="match status" value="1"/>
</dbReference>
<name>A0A8K0L6K7_9PEZI</name>
<evidence type="ECO:0000256" key="1">
    <source>
        <dbReference type="SAM" id="MobiDB-lite"/>
    </source>
</evidence>
<keyword evidence="3" id="KW-1185">Reference proteome</keyword>
<comment type="caution">
    <text evidence="2">The sequence shown here is derived from an EMBL/GenBank/DDBJ whole genome shotgun (WGS) entry which is preliminary data.</text>
</comment>
<feature type="region of interest" description="Disordered" evidence="1">
    <location>
        <begin position="1"/>
        <end position="24"/>
    </location>
</feature>
<dbReference type="OrthoDB" id="5282017at2759"/>
<dbReference type="Gene3D" id="2.60.120.620">
    <property type="entry name" value="q2cbj1_9rhob like domain"/>
    <property type="match status" value="1"/>
</dbReference>
<dbReference type="AlphaFoldDB" id="A0A8K0L6K7"/>
<proteinExistence type="predicted"/>
<sequence length="297" mass="33539">MAEVETIRAEASKENSIRQPSLWKTTDPVPLTRQSFLNLLAGRTPLVKIPNFISSEQSTALFNHLSPAFTPYLHATGPAVEKVGIAQFEFQAQSQSDFHSRMGDEKDRYFAAASQLQSFHSSLASVTDTNLLDEFLATIRPLVPEWDVDIATEPDGRRYFAGIFRKINGGTPIHCDWCPYDCLTEDWILSKVTCQAVFNLYLSETDGGETTVYDTQWSEEALKFRDEETYGYGSGLVEGRQKVTFKPRKRELWLFNSRNMHEVAPVKGESMRVAMASFMGLLPAEVTGGRPRLMFWS</sequence>
<feature type="compositionally biased region" description="Basic and acidic residues" evidence="1">
    <location>
        <begin position="1"/>
        <end position="16"/>
    </location>
</feature>
<evidence type="ECO:0000313" key="3">
    <source>
        <dbReference type="Proteomes" id="UP000809789"/>
    </source>
</evidence>
<organism evidence="2 3">
    <name type="scientific">Elsinoe batatas</name>
    <dbReference type="NCBI Taxonomy" id="2601811"/>
    <lineage>
        <taxon>Eukaryota</taxon>
        <taxon>Fungi</taxon>
        <taxon>Dikarya</taxon>
        <taxon>Ascomycota</taxon>
        <taxon>Pezizomycotina</taxon>
        <taxon>Dothideomycetes</taxon>
        <taxon>Dothideomycetidae</taxon>
        <taxon>Myriangiales</taxon>
        <taxon>Elsinoaceae</taxon>
        <taxon>Elsinoe</taxon>
    </lineage>
</organism>
<dbReference type="EMBL" id="JAESVG020000001">
    <property type="protein sequence ID" value="KAG8630881.1"/>
    <property type="molecule type" value="Genomic_DNA"/>
</dbReference>
<reference evidence="2" key="1">
    <citation type="submission" date="2021-07" db="EMBL/GenBank/DDBJ databases">
        <title>Elsinoe batatas strain:CRI-CJ2 Genome sequencing and assembly.</title>
        <authorList>
            <person name="Huang L."/>
        </authorList>
    </citation>
    <scope>NUCLEOTIDE SEQUENCE</scope>
    <source>
        <strain evidence="2">CRI-CJ2</strain>
    </source>
</reference>
<protein>
    <recommendedName>
        <fullName evidence="4">Prolyl 4-hydroxylase alpha subunit Fe(2+) 2OG dioxygenase domain-containing protein</fullName>
    </recommendedName>
</protein>
<accession>A0A8K0L6K7</accession>
<gene>
    <name evidence="2" type="ORF">KVT40_000021</name>
</gene>
<dbReference type="Proteomes" id="UP000809789">
    <property type="component" value="Unassembled WGS sequence"/>
</dbReference>
<evidence type="ECO:0008006" key="4">
    <source>
        <dbReference type="Google" id="ProtNLM"/>
    </source>
</evidence>
<evidence type="ECO:0000313" key="2">
    <source>
        <dbReference type="EMBL" id="KAG8630881.1"/>
    </source>
</evidence>